<dbReference type="KEGG" id="pstg:E8M01_29595"/>
<evidence type="ECO:0000256" key="1">
    <source>
        <dbReference type="ARBA" id="ARBA00022491"/>
    </source>
</evidence>
<keyword evidence="3 5" id="KW-0238">DNA-binding</keyword>
<feature type="compositionally biased region" description="Basic and acidic residues" evidence="6">
    <location>
        <begin position="1"/>
        <end position="11"/>
    </location>
</feature>
<dbReference type="PRINTS" id="PR00455">
    <property type="entry name" value="HTHTETR"/>
</dbReference>
<dbReference type="InterPro" id="IPR036271">
    <property type="entry name" value="Tet_transcr_reg_TetR-rel_C_sf"/>
</dbReference>
<keyword evidence="9" id="KW-1185">Reference proteome</keyword>
<dbReference type="InterPro" id="IPR050109">
    <property type="entry name" value="HTH-type_TetR-like_transc_reg"/>
</dbReference>
<evidence type="ECO:0000256" key="6">
    <source>
        <dbReference type="SAM" id="MobiDB-lite"/>
    </source>
</evidence>
<evidence type="ECO:0000256" key="2">
    <source>
        <dbReference type="ARBA" id="ARBA00023015"/>
    </source>
</evidence>
<dbReference type="InterPro" id="IPR009057">
    <property type="entry name" value="Homeodomain-like_sf"/>
</dbReference>
<dbReference type="GO" id="GO:0000976">
    <property type="term" value="F:transcription cis-regulatory region binding"/>
    <property type="evidence" value="ECO:0007669"/>
    <property type="project" value="TreeGrafter"/>
</dbReference>
<keyword evidence="4" id="KW-0804">Transcription</keyword>
<name>A0A4D7BJW6_9HYPH</name>
<dbReference type="AlphaFoldDB" id="A0A4D7BJW6"/>
<dbReference type="Gene3D" id="1.10.357.10">
    <property type="entry name" value="Tetracycline Repressor, domain 2"/>
    <property type="match status" value="1"/>
</dbReference>
<dbReference type="Pfam" id="PF17932">
    <property type="entry name" value="TetR_C_24"/>
    <property type="match status" value="1"/>
</dbReference>
<dbReference type="SUPFAM" id="SSF46689">
    <property type="entry name" value="Homeodomain-like"/>
    <property type="match status" value="1"/>
</dbReference>
<protein>
    <submittedName>
        <fullName evidence="8">TetR/AcrR family transcriptional regulator</fullName>
    </submittedName>
</protein>
<feature type="domain" description="HTH tetR-type" evidence="7">
    <location>
        <begin position="30"/>
        <end position="90"/>
    </location>
</feature>
<gene>
    <name evidence="8" type="ORF">E8M01_29595</name>
</gene>
<dbReference type="PANTHER" id="PTHR30055:SF175">
    <property type="entry name" value="HTH-TYPE TRANSCRIPTIONAL REPRESSOR KSTR2"/>
    <property type="match status" value="1"/>
</dbReference>
<dbReference type="InterPro" id="IPR041490">
    <property type="entry name" value="KstR2_TetR_C"/>
</dbReference>
<feature type="DNA-binding region" description="H-T-H motif" evidence="5">
    <location>
        <begin position="53"/>
        <end position="72"/>
    </location>
</feature>
<dbReference type="Pfam" id="PF00440">
    <property type="entry name" value="TetR_N"/>
    <property type="match status" value="1"/>
</dbReference>
<evidence type="ECO:0000256" key="5">
    <source>
        <dbReference type="PROSITE-ProRule" id="PRU00335"/>
    </source>
</evidence>
<evidence type="ECO:0000259" key="7">
    <source>
        <dbReference type="PROSITE" id="PS50977"/>
    </source>
</evidence>
<dbReference type="PROSITE" id="PS50977">
    <property type="entry name" value="HTH_TETR_2"/>
    <property type="match status" value="1"/>
</dbReference>
<dbReference type="SUPFAM" id="SSF48498">
    <property type="entry name" value="Tetracyclin repressor-like, C-terminal domain"/>
    <property type="match status" value="1"/>
</dbReference>
<evidence type="ECO:0000256" key="4">
    <source>
        <dbReference type="ARBA" id="ARBA00023163"/>
    </source>
</evidence>
<sequence length="214" mass="24220">MVSIDDSERPAARRARPVAARRGGKAKETAGSRERILDVAASLFRRRGYKSTTVRDIAEDVGILSGSLFYHFRSKEEILLEIMRAASILNCREAARIVGRPADPMTQLRELIELEITFTIGERNRDFQTVLYDEWREVPETAKPEFLAFRRTYRDFWRQVLNACHAGGRLRCDPHAAELIIHASIIGMIRWYEPAGPFGLDEFGGILASLVAAD</sequence>
<dbReference type="Proteomes" id="UP000298781">
    <property type="component" value="Chromosome"/>
</dbReference>
<keyword evidence="1" id="KW-0678">Repressor</keyword>
<proteinExistence type="predicted"/>
<evidence type="ECO:0000313" key="8">
    <source>
        <dbReference type="EMBL" id="QCI68017.1"/>
    </source>
</evidence>
<keyword evidence="2" id="KW-0805">Transcription regulation</keyword>
<evidence type="ECO:0000256" key="3">
    <source>
        <dbReference type="ARBA" id="ARBA00023125"/>
    </source>
</evidence>
<reference evidence="8 9" key="1">
    <citation type="submission" date="2019-04" db="EMBL/GenBank/DDBJ databases">
        <title>Phreatobacter aquaticus sp. nov.</title>
        <authorList>
            <person name="Choi A."/>
        </authorList>
    </citation>
    <scope>NUCLEOTIDE SEQUENCE [LARGE SCALE GENOMIC DNA]</scope>
    <source>
        <strain evidence="8 9">KCTC 52518</strain>
    </source>
</reference>
<accession>A0A4D7BJW6</accession>
<organism evidence="8 9">
    <name type="scientific">Phreatobacter stygius</name>
    <dbReference type="NCBI Taxonomy" id="1940610"/>
    <lineage>
        <taxon>Bacteria</taxon>
        <taxon>Pseudomonadati</taxon>
        <taxon>Pseudomonadota</taxon>
        <taxon>Alphaproteobacteria</taxon>
        <taxon>Hyphomicrobiales</taxon>
        <taxon>Phreatobacteraceae</taxon>
        <taxon>Phreatobacter</taxon>
    </lineage>
</organism>
<dbReference type="InterPro" id="IPR001647">
    <property type="entry name" value="HTH_TetR"/>
</dbReference>
<dbReference type="EMBL" id="CP039690">
    <property type="protein sequence ID" value="QCI68017.1"/>
    <property type="molecule type" value="Genomic_DNA"/>
</dbReference>
<dbReference type="GO" id="GO:0003700">
    <property type="term" value="F:DNA-binding transcription factor activity"/>
    <property type="evidence" value="ECO:0007669"/>
    <property type="project" value="TreeGrafter"/>
</dbReference>
<dbReference type="OrthoDB" id="7618612at2"/>
<dbReference type="Gene3D" id="1.10.10.60">
    <property type="entry name" value="Homeodomain-like"/>
    <property type="match status" value="1"/>
</dbReference>
<evidence type="ECO:0000313" key="9">
    <source>
        <dbReference type="Proteomes" id="UP000298781"/>
    </source>
</evidence>
<dbReference type="PANTHER" id="PTHR30055">
    <property type="entry name" value="HTH-TYPE TRANSCRIPTIONAL REGULATOR RUTR"/>
    <property type="match status" value="1"/>
</dbReference>
<feature type="region of interest" description="Disordered" evidence="6">
    <location>
        <begin position="1"/>
        <end position="29"/>
    </location>
</feature>
<dbReference type="RefSeq" id="WP_136963437.1">
    <property type="nucleotide sequence ID" value="NZ_CP039690.1"/>
</dbReference>